<comment type="cofactor">
    <cofactor evidence="1 4">
        <name>FAD</name>
        <dbReference type="ChEBI" id="CHEBI:57692"/>
    </cofactor>
</comment>
<dbReference type="PROSITE" id="PS00624">
    <property type="entry name" value="GMC_OXRED_2"/>
    <property type="match status" value="1"/>
</dbReference>
<dbReference type="Pfam" id="PF00732">
    <property type="entry name" value="GMC_oxred_N"/>
    <property type="match status" value="1"/>
</dbReference>
<dbReference type="HOGENOM" id="CLU_002865_7_2_1"/>
<dbReference type="OMA" id="CGANIAR"/>
<dbReference type="eggNOG" id="KOG1238">
    <property type="taxonomic scope" value="Eukaryota"/>
</dbReference>
<dbReference type="GO" id="GO:0050660">
    <property type="term" value="F:flavin adenine dinucleotide binding"/>
    <property type="evidence" value="ECO:0007669"/>
    <property type="project" value="InterPro"/>
</dbReference>
<feature type="active site" description="Proton donor" evidence="3">
    <location>
        <position position="489"/>
    </location>
</feature>
<accession>R7S2M5</accession>
<comment type="similarity">
    <text evidence="2 5">Belongs to the GMC oxidoreductase family.</text>
</comment>
<dbReference type="OrthoDB" id="269227at2759"/>
<evidence type="ECO:0000256" key="5">
    <source>
        <dbReference type="RuleBase" id="RU003968"/>
    </source>
</evidence>
<evidence type="ECO:0000256" key="1">
    <source>
        <dbReference type="ARBA" id="ARBA00001974"/>
    </source>
</evidence>
<dbReference type="SUPFAM" id="SSF51905">
    <property type="entry name" value="FAD/NAD(P)-binding domain"/>
    <property type="match status" value="1"/>
</dbReference>
<dbReference type="PANTHER" id="PTHR11552">
    <property type="entry name" value="GLUCOSE-METHANOL-CHOLINE GMC OXIDOREDUCTASE"/>
    <property type="match status" value="1"/>
</dbReference>
<feature type="domain" description="Glucose-methanol-choline oxidoreductase N-terminal" evidence="6">
    <location>
        <begin position="75"/>
        <end position="98"/>
    </location>
</feature>
<feature type="binding site" evidence="4">
    <location>
        <position position="205"/>
    </location>
    <ligand>
        <name>FAD</name>
        <dbReference type="ChEBI" id="CHEBI:57692"/>
    </ligand>
</feature>
<dbReference type="Pfam" id="PF05199">
    <property type="entry name" value="GMC_oxred_C"/>
    <property type="match status" value="1"/>
</dbReference>
<dbReference type="Gene3D" id="3.30.560.10">
    <property type="entry name" value="Glucose Oxidase, domain 3"/>
    <property type="match status" value="1"/>
</dbReference>
<gene>
    <name evidence="8" type="ORF">PUNSTDRAFT_78046</name>
</gene>
<evidence type="ECO:0000313" key="9">
    <source>
        <dbReference type="Proteomes" id="UP000054196"/>
    </source>
</evidence>
<dbReference type="InterPro" id="IPR012132">
    <property type="entry name" value="GMC_OxRdtase"/>
</dbReference>
<organism evidence="8 9">
    <name type="scientific">Punctularia strigosozonata (strain HHB-11173)</name>
    <name type="common">White-rot fungus</name>
    <dbReference type="NCBI Taxonomy" id="741275"/>
    <lineage>
        <taxon>Eukaryota</taxon>
        <taxon>Fungi</taxon>
        <taxon>Dikarya</taxon>
        <taxon>Basidiomycota</taxon>
        <taxon>Agaricomycotina</taxon>
        <taxon>Agaricomycetes</taxon>
        <taxon>Corticiales</taxon>
        <taxon>Punctulariaceae</taxon>
        <taxon>Punctularia</taxon>
    </lineage>
</organism>
<sequence length="555" mass="59356">MGYAGGTAGCVVASRLSEDPNARVLLLERGPLVDGWAAHVPLLASNFTTKTAPVYRQRTVPQPGLGGRVVDMIGGKGLGGGTLVNAELYTRGVPGEYNAWAIAGRQGWGWEDVEPAFKKSQMWIPPKDTPAFMGSEGVNYDAAATFGVPVVADGNDPNGPVAWCSRLDSTIAKDGKRNMIQDAFLPQKLVSERKGRLTISVGALVHRVGFDKESDVIRATSVEFGDDATAKGEGTAKYSVVATREIILCAGAIITPQLLLLSGIGPRADLEFHKIQVVRDMPGVGAHLQDHVSVPVQYHVPLEESIEGLQAKPLFAVGQLLKYVFTREGIFGSQVQQAGIFLPSSALSEDGTAIRKDVLEHAHRHTPRHVPDIEVMFLPVDSDPPTNQGTPKRGVFSYLCAAVQPRSVGSVRLASKDARDAPVVDLGLLSDPEDVVVLRKAVRFALAFQARLPVEGKGVVPMTPWSAPPGERDREVDEWVRENAGTTYHYSSSARMAPEAEGGVVDDRLRVHGVANLRIADASVFPTIPGAHLQAPVVMVAERCAEFVKAAAASS</sequence>
<evidence type="ECO:0000256" key="2">
    <source>
        <dbReference type="ARBA" id="ARBA00010790"/>
    </source>
</evidence>
<dbReference type="Gene3D" id="3.50.50.60">
    <property type="entry name" value="FAD/NAD(P)-binding domain"/>
    <property type="match status" value="1"/>
</dbReference>
<dbReference type="SUPFAM" id="SSF54373">
    <property type="entry name" value="FAD-linked reductases, C-terminal domain"/>
    <property type="match status" value="1"/>
</dbReference>
<protein>
    <submittedName>
        <fullName evidence="8">GMC oxidoreductase</fullName>
    </submittedName>
</protein>
<dbReference type="GeneID" id="18885777"/>
<evidence type="ECO:0000256" key="3">
    <source>
        <dbReference type="PIRSR" id="PIRSR000137-1"/>
    </source>
</evidence>
<dbReference type="GO" id="GO:0016614">
    <property type="term" value="F:oxidoreductase activity, acting on CH-OH group of donors"/>
    <property type="evidence" value="ECO:0007669"/>
    <property type="project" value="InterPro"/>
</dbReference>
<dbReference type="PANTHER" id="PTHR11552:SF219">
    <property type="entry name" value="GLUCOSE-METHANOL-CHOLINE OXIDOREDUCTASE N-TERMINAL DOMAIN-CONTAINING PROTEIN"/>
    <property type="match status" value="1"/>
</dbReference>
<dbReference type="PIRSF" id="PIRSF000137">
    <property type="entry name" value="Alcohol_oxidase"/>
    <property type="match status" value="1"/>
</dbReference>
<name>R7S2M5_PUNST</name>
<dbReference type="Proteomes" id="UP000054196">
    <property type="component" value="Unassembled WGS sequence"/>
</dbReference>
<keyword evidence="4 5" id="KW-0274">FAD</keyword>
<dbReference type="RefSeq" id="XP_007389273.1">
    <property type="nucleotide sequence ID" value="XM_007389211.1"/>
</dbReference>
<feature type="active site" description="Proton acceptor" evidence="3">
    <location>
        <position position="532"/>
    </location>
</feature>
<dbReference type="InterPro" id="IPR036188">
    <property type="entry name" value="FAD/NAD-bd_sf"/>
</dbReference>
<dbReference type="PROSITE" id="PS00623">
    <property type="entry name" value="GMC_OXRED_1"/>
    <property type="match status" value="1"/>
</dbReference>
<dbReference type="InterPro" id="IPR000172">
    <property type="entry name" value="GMC_OxRdtase_N"/>
</dbReference>
<dbReference type="InterPro" id="IPR007867">
    <property type="entry name" value="GMC_OxRtase_C"/>
</dbReference>
<proteinExistence type="inferred from homology"/>
<keyword evidence="5" id="KW-0285">Flavoprotein</keyword>
<evidence type="ECO:0000313" key="8">
    <source>
        <dbReference type="EMBL" id="EIN03501.1"/>
    </source>
</evidence>
<reference evidence="9" key="1">
    <citation type="journal article" date="2012" name="Science">
        <title>The Paleozoic origin of enzymatic lignin decomposition reconstructed from 31 fungal genomes.</title>
        <authorList>
            <person name="Floudas D."/>
            <person name="Binder M."/>
            <person name="Riley R."/>
            <person name="Barry K."/>
            <person name="Blanchette R.A."/>
            <person name="Henrissat B."/>
            <person name="Martinez A.T."/>
            <person name="Otillar R."/>
            <person name="Spatafora J.W."/>
            <person name="Yadav J.S."/>
            <person name="Aerts A."/>
            <person name="Benoit I."/>
            <person name="Boyd A."/>
            <person name="Carlson A."/>
            <person name="Copeland A."/>
            <person name="Coutinho P.M."/>
            <person name="de Vries R.P."/>
            <person name="Ferreira P."/>
            <person name="Findley K."/>
            <person name="Foster B."/>
            <person name="Gaskell J."/>
            <person name="Glotzer D."/>
            <person name="Gorecki P."/>
            <person name="Heitman J."/>
            <person name="Hesse C."/>
            <person name="Hori C."/>
            <person name="Igarashi K."/>
            <person name="Jurgens J.A."/>
            <person name="Kallen N."/>
            <person name="Kersten P."/>
            <person name="Kohler A."/>
            <person name="Kuees U."/>
            <person name="Kumar T.K.A."/>
            <person name="Kuo A."/>
            <person name="LaButti K."/>
            <person name="Larrondo L.F."/>
            <person name="Lindquist E."/>
            <person name="Ling A."/>
            <person name="Lombard V."/>
            <person name="Lucas S."/>
            <person name="Lundell T."/>
            <person name="Martin R."/>
            <person name="McLaughlin D.J."/>
            <person name="Morgenstern I."/>
            <person name="Morin E."/>
            <person name="Murat C."/>
            <person name="Nagy L.G."/>
            <person name="Nolan M."/>
            <person name="Ohm R.A."/>
            <person name="Patyshakuliyeva A."/>
            <person name="Rokas A."/>
            <person name="Ruiz-Duenas F.J."/>
            <person name="Sabat G."/>
            <person name="Salamov A."/>
            <person name="Samejima M."/>
            <person name="Schmutz J."/>
            <person name="Slot J.C."/>
            <person name="St John F."/>
            <person name="Stenlid J."/>
            <person name="Sun H."/>
            <person name="Sun S."/>
            <person name="Syed K."/>
            <person name="Tsang A."/>
            <person name="Wiebenga A."/>
            <person name="Young D."/>
            <person name="Pisabarro A."/>
            <person name="Eastwood D.C."/>
            <person name="Martin F."/>
            <person name="Cullen D."/>
            <person name="Grigoriev I.V."/>
            <person name="Hibbett D.S."/>
        </authorList>
    </citation>
    <scope>NUCLEOTIDE SEQUENCE [LARGE SCALE GENOMIC DNA]</scope>
    <source>
        <strain evidence="9">HHB-11173 SS5</strain>
    </source>
</reference>
<evidence type="ECO:0000256" key="4">
    <source>
        <dbReference type="PIRSR" id="PIRSR000137-2"/>
    </source>
</evidence>
<evidence type="ECO:0000259" key="6">
    <source>
        <dbReference type="PROSITE" id="PS00623"/>
    </source>
</evidence>
<evidence type="ECO:0000259" key="7">
    <source>
        <dbReference type="PROSITE" id="PS00624"/>
    </source>
</evidence>
<dbReference type="EMBL" id="JH687562">
    <property type="protein sequence ID" value="EIN03501.1"/>
    <property type="molecule type" value="Genomic_DNA"/>
</dbReference>
<keyword evidence="9" id="KW-1185">Reference proteome</keyword>
<dbReference type="KEGG" id="psq:PUNSTDRAFT_78046"/>
<dbReference type="AlphaFoldDB" id="R7S2M5"/>
<feature type="domain" description="Glucose-methanol-choline oxidoreductase N-terminal" evidence="7">
    <location>
        <begin position="251"/>
        <end position="265"/>
    </location>
</feature>